<evidence type="ECO:0000256" key="7">
    <source>
        <dbReference type="SAM" id="Phobius"/>
    </source>
</evidence>
<feature type="compositionally biased region" description="Low complexity" evidence="6">
    <location>
        <begin position="280"/>
        <end position="295"/>
    </location>
</feature>
<evidence type="ECO:0000256" key="5">
    <source>
        <dbReference type="ARBA" id="ARBA00023136"/>
    </source>
</evidence>
<accession>A0A1Q9EWC6</accession>
<feature type="transmembrane region" description="Helical" evidence="7">
    <location>
        <begin position="724"/>
        <end position="740"/>
    </location>
</feature>
<keyword evidence="4 7" id="KW-1133">Transmembrane helix</keyword>
<proteinExistence type="inferred from homology"/>
<evidence type="ECO:0000256" key="6">
    <source>
        <dbReference type="SAM" id="MobiDB-lite"/>
    </source>
</evidence>
<evidence type="ECO:0000256" key="3">
    <source>
        <dbReference type="ARBA" id="ARBA00022692"/>
    </source>
</evidence>
<feature type="transmembrane region" description="Helical" evidence="7">
    <location>
        <begin position="586"/>
        <end position="612"/>
    </location>
</feature>
<dbReference type="PANTHER" id="PTHR12385">
    <property type="entry name" value="CHOLINE TRANSPORTER-LIKE (SLC FAMILY 44)"/>
    <property type="match status" value="1"/>
</dbReference>
<dbReference type="Pfam" id="PF04515">
    <property type="entry name" value="Choline_transpo"/>
    <property type="match status" value="1"/>
</dbReference>
<protein>
    <submittedName>
        <fullName evidence="8">CTL-like protein 1</fullName>
    </submittedName>
</protein>
<feature type="transmembrane region" description="Helical" evidence="7">
    <location>
        <begin position="633"/>
        <end position="666"/>
    </location>
</feature>
<feature type="transmembrane region" description="Helical" evidence="7">
    <location>
        <begin position="343"/>
        <end position="361"/>
    </location>
</feature>
<keyword evidence="3 7" id="KW-0812">Transmembrane</keyword>
<dbReference type="OrthoDB" id="445888at2759"/>
<comment type="similarity">
    <text evidence="2">Belongs to the CTL (choline transporter-like) family.</text>
</comment>
<comment type="caution">
    <text evidence="8">The sequence shown here is derived from an EMBL/GenBank/DDBJ whole genome shotgun (WGS) entry which is preliminary data.</text>
</comment>
<dbReference type="PANTHER" id="PTHR12385:SF96">
    <property type="entry name" value="CHOLINE TRANSPORTER-LIKE PROTEIN"/>
    <property type="match status" value="1"/>
</dbReference>
<evidence type="ECO:0000313" key="8">
    <source>
        <dbReference type="EMBL" id="OLQ11695.1"/>
    </source>
</evidence>
<evidence type="ECO:0000256" key="2">
    <source>
        <dbReference type="ARBA" id="ARBA00007168"/>
    </source>
</evidence>
<feature type="transmembrane region" description="Helical" evidence="7">
    <location>
        <begin position="512"/>
        <end position="531"/>
    </location>
</feature>
<feature type="transmembrane region" description="Helical" evidence="7">
    <location>
        <begin position="480"/>
        <end position="500"/>
    </location>
</feature>
<reference evidence="8 9" key="1">
    <citation type="submission" date="2016-02" db="EMBL/GenBank/DDBJ databases">
        <title>Genome analysis of coral dinoflagellate symbionts highlights evolutionary adaptations to a symbiotic lifestyle.</title>
        <authorList>
            <person name="Aranda M."/>
            <person name="Li Y."/>
            <person name="Liew Y.J."/>
            <person name="Baumgarten S."/>
            <person name="Simakov O."/>
            <person name="Wilson M."/>
            <person name="Piel J."/>
            <person name="Ashoor H."/>
            <person name="Bougouffa S."/>
            <person name="Bajic V.B."/>
            <person name="Ryu T."/>
            <person name="Ravasi T."/>
            <person name="Bayer T."/>
            <person name="Micklem G."/>
            <person name="Kim H."/>
            <person name="Bhak J."/>
            <person name="Lajeunesse T.C."/>
            <person name="Voolstra C.R."/>
        </authorList>
    </citation>
    <scope>NUCLEOTIDE SEQUENCE [LARGE SCALE GENOMIC DNA]</scope>
    <source>
        <strain evidence="8 9">CCMP2467</strain>
    </source>
</reference>
<dbReference type="AlphaFoldDB" id="A0A1Q9EWC6"/>
<feature type="region of interest" description="Disordered" evidence="6">
    <location>
        <begin position="278"/>
        <end position="324"/>
    </location>
</feature>
<comment type="subcellular location">
    <subcellularLocation>
        <location evidence="1">Membrane</location>
        <topology evidence="1">Multi-pass membrane protein</topology>
    </subcellularLocation>
</comment>
<dbReference type="GO" id="GO:0022857">
    <property type="term" value="F:transmembrane transporter activity"/>
    <property type="evidence" value="ECO:0007669"/>
    <property type="project" value="InterPro"/>
</dbReference>
<sequence>MRFIASSAGVGFIVDRRLGASTEDEKFEDHWQELSGFVADLFQGACADGGVGDSKNPGCMPRQSLGAADADRPAAKRWEEVFGDIQPTSAPETAEGSAPVTATPPDLQEMPAVASSSSCPYEPKLARGRRRRPSWQQVEEMISHLIDPLSGKVRVYRDVLSFLDDEDVLAVYPEKIIIPIVSKVKIVITCGLEYYLHWRRQRRDGVIILTNMRLIHISTHFSRFKKTLKEDIYPTPPANCSISPFIILLDELSLLLDSGGTCTMLWWRGADHADLEESSASEAAEGSGNESSNGSPRPPRTRPVLSRAYTAPASTTEHTSKWTKEEILAHEHPEKKQRRCTDVSWLLVFLLLLSVLLVFGFKSPSFTALLKLADYGGNVCGTAGKAHQRFAYICAVHAGELQTAFTVCRESCPSSNHSKYRCSNNLTGVDAEAVDYPTDTSIFHISNLCVPRSVELANRLFVHHARAAEEARLYVALRRLWVPLLMAALVGIGISYRLLFVLKKHAESLLKTGVAVIILIPWTWALFLYVMNGKDAEGFCWALVLIGVFLGCISSAHATTLELAAGCIESSCECVLDMPLLQLGPLVVLLTRACAISFMLFCLLVSPAGIFYNHQARVVSFDCGQEHCTGSLIFFICWTGMLLWVEAVITAAWEFAVSYLACTWYFDDPKLERKSGTTLWKLSYTLLRYHLGSMVKAAVVIGFLRPFRFIFGTITQVARMEYNPLRGLIFFFLGCFVHLYEQHFDRFSADAYVELALTAEPVSNAAVLACKVGETQVTFSSTKTGTTFVMQLVWGAIVWWAGYFTVYVIVGGPHKRLEGYGNPYSSYFVGNPHLWSNAGGVISLVAAFPYMMVFDAVSDTLLYCDIIDLEIAKFEEKARQEARLSKEGFFLERLRGLQEWLGDRISMSSSDDASSSCSSSSLP</sequence>
<evidence type="ECO:0000256" key="1">
    <source>
        <dbReference type="ARBA" id="ARBA00004141"/>
    </source>
</evidence>
<dbReference type="Proteomes" id="UP000186817">
    <property type="component" value="Unassembled WGS sequence"/>
</dbReference>
<feature type="transmembrane region" description="Helical" evidence="7">
    <location>
        <begin position="686"/>
        <end position="704"/>
    </location>
</feature>
<dbReference type="InterPro" id="IPR007603">
    <property type="entry name" value="Choline_transptr-like"/>
</dbReference>
<dbReference type="GO" id="GO:0016020">
    <property type="term" value="C:membrane"/>
    <property type="evidence" value="ECO:0007669"/>
    <property type="project" value="UniProtKB-SubCell"/>
</dbReference>
<evidence type="ECO:0000313" key="9">
    <source>
        <dbReference type="Proteomes" id="UP000186817"/>
    </source>
</evidence>
<feature type="transmembrane region" description="Helical" evidence="7">
    <location>
        <begin position="538"/>
        <end position="556"/>
    </location>
</feature>
<evidence type="ECO:0000256" key="4">
    <source>
        <dbReference type="ARBA" id="ARBA00022989"/>
    </source>
</evidence>
<name>A0A1Q9EWC6_SYMMI</name>
<keyword evidence="9" id="KW-1185">Reference proteome</keyword>
<keyword evidence="5 7" id="KW-0472">Membrane</keyword>
<gene>
    <name evidence="8" type="ORF">AK812_SmicGene4422</name>
</gene>
<feature type="transmembrane region" description="Helical" evidence="7">
    <location>
        <begin position="788"/>
        <end position="810"/>
    </location>
</feature>
<organism evidence="8 9">
    <name type="scientific">Symbiodinium microadriaticum</name>
    <name type="common">Dinoflagellate</name>
    <name type="synonym">Zooxanthella microadriatica</name>
    <dbReference type="NCBI Taxonomy" id="2951"/>
    <lineage>
        <taxon>Eukaryota</taxon>
        <taxon>Sar</taxon>
        <taxon>Alveolata</taxon>
        <taxon>Dinophyceae</taxon>
        <taxon>Suessiales</taxon>
        <taxon>Symbiodiniaceae</taxon>
        <taxon>Symbiodinium</taxon>
    </lineage>
</organism>
<dbReference type="EMBL" id="LSRX01000055">
    <property type="protein sequence ID" value="OLQ11695.1"/>
    <property type="molecule type" value="Genomic_DNA"/>
</dbReference>